<comment type="caution">
    <text evidence="1">The sequence shown here is derived from an EMBL/GenBank/DDBJ whole genome shotgun (WGS) entry which is preliminary data.</text>
</comment>
<keyword evidence="2" id="KW-1185">Reference proteome</keyword>
<evidence type="ECO:0000313" key="1">
    <source>
        <dbReference type="EMBL" id="GEK22388.1"/>
    </source>
</evidence>
<dbReference type="Proteomes" id="UP000321118">
    <property type="component" value="Unassembled WGS sequence"/>
</dbReference>
<evidence type="ECO:0000313" key="2">
    <source>
        <dbReference type="Proteomes" id="UP000321118"/>
    </source>
</evidence>
<dbReference type="EMBL" id="BJUB01000009">
    <property type="protein sequence ID" value="GEK22388.1"/>
    <property type="molecule type" value="Genomic_DNA"/>
</dbReference>
<organism evidence="1 2">
    <name type="scientific">Cellulomonas xylanilytica</name>
    <dbReference type="NCBI Taxonomy" id="233583"/>
    <lineage>
        <taxon>Bacteria</taxon>
        <taxon>Bacillati</taxon>
        <taxon>Actinomycetota</taxon>
        <taxon>Actinomycetes</taxon>
        <taxon>Micrococcales</taxon>
        <taxon>Cellulomonadaceae</taxon>
        <taxon>Cellulomonas</taxon>
    </lineage>
</organism>
<protein>
    <submittedName>
        <fullName evidence="1">Uncharacterized protein</fullName>
    </submittedName>
</protein>
<reference evidence="1 2" key="1">
    <citation type="submission" date="2019-07" db="EMBL/GenBank/DDBJ databases">
        <title>Whole genome shotgun sequence of Cellulomonas xylanilytica NBRC 101102.</title>
        <authorList>
            <person name="Hosoyama A."/>
            <person name="Uohara A."/>
            <person name="Ohji S."/>
            <person name="Ichikawa N."/>
        </authorList>
    </citation>
    <scope>NUCLEOTIDE SEQUENCE [LARGE SCALE GENOMIC DNA]</scope>
    <source>
        <strain evidence="1 2">NBRC 101102</strain>
    </source>
</reference>
<proteinExistence type="predicted"/>
<dbReference type="AlphaFoldDB" id="A0A510V696"/>
<dbReference type="RefSeq" id="WP_186813427.1">
    <property type="nucleotide sequence ID" value="NZ_BJUB01000009.1"/>
</dbReference>
<accession>A0A510V696</accession>
<sequence>MTWSIGNGVNHETTTDECTVQFRIRRYAEGARPQLETLGTAPVLLLQTVKLTPDGLRVVGNSNAARYGVQLVTYRELQAITTYGPDMFRRAAAAGYIKKFGTDNRPTFDLAEVLRWLANPRHRATRVELTGEGPRLGRGGRVSFAA</sequence>
<gene>
    <name evidence="1" type="ORF">CXY01_29080</name>
</gene>
<name>A0A510V696_9CELL</name>